<sequence>MRAASFLNKKLPILSFLFKNRPISSPVETVEFPLNVALRELQKSCENESPANLTISPFGISVILHMIAHGAAGPTLDQLLHFLNVEKIEDLDSKAPKLMQIAKSSGNHGSNDGPVICNFNAVLANKKCTLKESHKEFLENMYHAKVKYVDFSRGAAGVDEVNEWVIDETKGLIKPLLLRNAFDNKYLTLIHANGLYFKATWENEFEPSNTRTEKFHLLGEKVDDPPVVEVPFMMKYGSTYAHASFDDYNVLRMPYKSGHGDRKSRRRFSMTIILPNEKGGLPKLADKMRQNPHLLSCKHMLNMEYEMISILQVPKFTFSYRFLPSETMKELGLTLPFKDLEFDLTGMVEEMPLFVSRITQHSQMECDEAGTKVLSVTYDSDEECGLGLDDSPSPPPINFIADHPFMFVIKEDVSDTILFLGAINNPQLVG</sequence>
<feature type="domain" description="Serpin" evidence="3">
    <location>
        <begin position="38"/>
        <end position="426"/>
    </location>
</feature>
<dbReference type="InterPro" id="IPR023795">
    <property type="entry name" value="Serpin_CS"/>
</dbReference>
<keyword evidence="5" id="KW-1185">Reference proteome</keyword>
<evidence type="ECO:0000256" key="1">
    <source>
        <dbReference type="ARBA" id="ARBA00009500"/>
    </source>
</evidence>
<organism evidence="4 5">
    <name type="scientific">Cuscuta epithymum</name>
    <dbReference type="NCBI Taxonomy" id="186058"/>
    <lineage>
        <taxon>Eukaryota</taxon>
        <taxon>Viridiplantae</taxon>
        <taxon>Streptophyta</taxon>
        <taxon>Embryophyta</taxon>
        <taxon>Tracheophyta</taxon>
        <taxon>Spermatophyta</taxon>
        <taxon>Magnoliopsida</taxon>
        <taxon>eudicotyledons</taxon>
        <taxon>Gunneridae</taxon>
        <taxon>Pentapetalae</taxon>
        <taxon>asterids</taxon>
        <taxon>lamiids</taxon>
        <taxon>Solanales</taxon>
        <taxon>Convolvulaceae</taxon>
        <taxon>Cuscuteae</taxon>
        <taxon>Cuscuta</taxon>
        <taxon>Cuscuta subgen. Cuscuta</taxon>
    </lineage>
</organism>
<evidence type="ECO:0000259" key="3">
    <source>
        <dbReference type="SMART" id="SM00093"/>
    </source>
</evidence>
<dbReference type="InterPro" id="IPR023796">
    <property type="entry name" value="Serpin_dom"/>
</dbReference>
<dbReference type="EMBL" id="CAMAPF010000949">
    <property type="protein sequence ID" value="CAH9128377.1"/>
    <property type="molecule type" value="Genomic_DNA"/>
</dbReference>
<proteinExistence type="inferred from homology"/>
<dbReference type="InterPro" id="IPR036186">
    <property type="entry name" value="Serpin_sf"/>
</dbReference>
<reference evidence="4" key="1">
    <citation type="submission" date="2022-07" db="EMBL/GenBank/DDBJ databases">
        <authorList>
            <person name="Macas J."/>
            <person name="Novak P."/>
            <person name="Neumann P."/>
        </authorList>
    </citation>
    <scope>NUCLEOTIDE SEQUENCE</scope>
</reference>
<dbReference type="InterPro" id="IPR000215">
    <property type="entry name" value="Serpin_fam"/>
</dbReference>
<comment type="caution">
    <text evidence="4">The sequence shown here is derived from an EMBL/GenBank/DDBJ whole genome shotgun (WGS) entry which is preliminary data.</text>
</comment>
<dbReference type="SMART" id="SM00093">
    <property type="entry name" value="SERPIN"/>
    <property type="match status" value="1"/>
</dbReference>
<evidence type="ECO:0000256" key="2">
    <source>
        <dbReference type="RuleBase" id="RU000411"/>
    </source>
</evidence>
<dbReference type="GO" id="GO:0004867">
    <property type="term" value="F:serine-type endopeptidase inhibitor activity"/>
    <property type="evidence" value="ECO:0007669"/>
    <property type="project" value="InterPro"/>
</dbReference>
<dbReference type="PROSITE" id="PS00284">
    <property type="entry name" value="SERPIN"/>
    <property type="match status" value="1"/>
</dbReference>
<gene>
    <name evidence="4" type="ORF">CEPIT_LOCUS29037</name>
</gene>
<dbReference type="GO" id="GO:0005615">
    <property type="term" value="C:extracellular space"/>
    <property type="evidence" value="ECO:0007669"/>
    <property type="project" value="InterPro"/>
</dbReference>
<accession>A0AAV0EYT1</accession>
<dbReference type="AlphaFoldDB" id="A0AAV0EYT1"/>
<dbReference type="Proteomes" id="UP001152523">
    <property type="component" value="Unassembled WGS sequence"/>
</dbReference>
<dbReference type="SUPFAM" id="SSF56574">
    <property type="entry name" value="Serpins"/>
    <property type="match status" value="1"/>
</dbReference>
<dbReference type="InterPro" id="IPR042178">
    <property type="entry name" value="Serpin_sf_1"/>
</dbReference>
<evidence type="ECO:0000313" key="4">
    <source>
        <dbReference type="EMBL" id="CAH9128377.1"/>
    </source>
</evidence>
<dbReference type="PANTHER" id="PTHR11461:SF211">
    <property type="entry name" value="GH10112P-RELATED"/>
    <property type="match status" value="1"/>
</dbReference>
<evidence type="ECO:0000313" key="5">
    <source>
        <dbReference type="Proteomes" id="UP001152523"/>
    </source>
</evidence>
<protein>
    <recommendedName>
        <fullName evidence="3">Serpin domain-containing protein</fullName>
    </recommendedName>
</protein>
<comment type="similarity">
    <text evidence="1 2">Belongs to the serpin family.</text>
</comment>
<dbReference type="Gene3D" id="2.30.39.10">
    <property type="entry name" value="Alpha-1-antitrypsin, domain 1"/>
    <property type="match status" value="1"/>
</dbReference>
<name>A0AAV0EYT1_9ASTE</name>
<dbReference type="Gene3D" id="3.30.497.10">
    <property type="entry name" value="Antithrombin, subunit I, domain 2"/>
    <property type="match status" value="1"/>
</dbReference>
<dbReference type="PANTHER" id="PTHR11461">
    <property type="entry name" value="SERINE PROTEASE INHIBITOR, SERPIN"/>
    <property type="match status" value="1"/>
</dbReference>
<dbReference type="Pfam" id="PF00079">
    <property type="entry name" value="Serpin"/>
    <property type="match status" value="1"/>
</dbReference>
<dbReference type="InterPro" id="IPR042185">
    <property type="entry name" value="Serpin_sf_2"/>
</dbReference>